<evidence type="ECO:0000256" key="2">
    <source>
        <dbReference type="ARBA" id="ARBA00011123"/>
    </source>
</evidence>
<comment type="caution">
    <text evidence="12">The sequence shown here is derived from an EMBL/GenBank/DDBJ whole genome shotgun (WGS) entry which is preliminary data.</text>
</comment>
<dbReference type="AlphaFoldDB" id="A0A2N8HGT8"/>
<keyword evidence="12" id="KW-0808">Transferase</keyword>
<evidence type="ECO:0000256" key="5">
    <source>
        <dbReference type="ARBA" id="ARBA00022598"/>
    </source>
</evidence>
<dbReference type="PANTHER" id="PTHR11895:SF151">
    <property type="entry name" value="GLUTAMYL-TRNA(GLN) AMIDOTRANSFERASE SUBUNIT A"/>
    <property type="match status" value="1"/>
</dbReference>
<dbReference type="PROSITE" id="PS00571">
    <property type="entry name" value="AMIDASES"/>
    <property type="match status" value="1"/>
</dbReference>
<evidence type="ECO:0000256" key="10">
    <source>
        <dbReference type="HAMAP-Rule" id="MF_00120"/>
    </source>
</evidence>
<dbReference type="GO" id="GO:0030956">
    <property type="term" value="C:glutamyl-tRNA(Gln) amidotransferase complex"/>
    <property type="evidence" value="ECO:0007669"/>
    <property type="project" value="InterPro"/>
</dbReference>
<sequence>MSSIQGTLAQWRDRLRRKELSPADLVNLTADAIEADQTTNAYISFDRKAALQAAAAADTASPLAGIPIAVKDNINVLGQPTRCASRLLAPYASPYDATSIRLLKAAGGIPLGRTNMDEFAMGASGENSAYGVTRNPNAPDHIPGGSSSGSAAAVASATAIAALGSDTGGSIRQPAGHCGIVGLKPTYGRVSRYGLVAFASSLDQIGPMTRTVEDAAILLQAISGHDPKDSTSADQPVPDFEAALGRDVKGLKVGIPAEYFTSGNHPGISEAVQNTVKQLESLGAELVEISLPHADAVVAAYYIIACAEASSNLSRFDGVRYGKRAEDANGLVELFSRTREEGFGPEVKRRIILGTYVLSSGYYDAYYSRAQKVRSLVAKDFAEAFSRADIIVGPTSPAPAPKIGDSALDHLQTYLADIYTIPANLAGLPAISIPCGAVKEGNLELPVGFQMIAPHFREDLLLKTGFALGK</sequence>
<dbReference type="InterPro" id="IPR000120">
    <property type="entry name" value="Amidase"/>
</dbReference>
<evidence type="ECO:0000256" key="4">
    <source>
        <dbReference type="ARBA" id="ARBA00014428"/>
    </source>
</evidence>
<evidence type="ECO:0000256" key="8">
    <source>
        <dbReference type="ARBA" id="ARBA00022917"/>
    </source>
</evidence>
<dbReference type="SUPFAM" id="SSF75304">
    <property type="entry name" value="Amidase signature (AS) enzymes"/>
    <property type="match status" value="1"/>
</dbReference>
<evidence type="ECO:0000256" key="6">
    <source>
        <dbReference type="ARBA" id="ARBA00022741"/>
    </source>
</evidence>
<comment type="function">
    <text evidence="10">Allows the formation of correctly charged Gln-tRNA(Gln) through the transamidation of misacylated Glu-tRNA(Gln) in organisms which lack glutaminyl-tRNA synthetase. The reaction takes place in the presence of glutamine and ATP through an activated gamma-phospho-Glu-tRNA(Gln).</text>
</comment>
<dbReference type="Gene3D" id="3.90.1300.10">
    <property type="entry name" value="Amidase signature (AS) domain"/>
    <property type="match status" value="1"/>
</dbReference>
<gene>
    <name evidence="10" type="primary">gatA</name>
    <name evidence="12" type="ORF">CXU22_00200</name>
</gene>
<feature type="active site" description="Charge relay system" evidence="10">
    <location>
        <position position="146"/>
    </location>
</feature>
<evidence type="ECO:0000256" key="7">
    <source>
        <dbReference type="ARBA" id="ARBA00022840"/>
    </source>
</evidence>
<dbReference type="EC" id="6.3.5.7" evidence="3 10"/>
<feature type="domain" description="Amidase" evidence="11">
    <location>
        <begin position="25"/>
        <end position="462"/>
    </location>
</feature>
<organism evidence="12 13">
    <name type="scientific">Akkermansia muciniphila</name>
    <dbReference type="NCBI Taxonomy" id="239935"/>
    <lineage>
        <taxon>Bacteria</taxon>
        <taxon>Pseudomonadati</taxon>
        <taxon>Verrucomicrobiota</taxon>
        <taxon>Verrucomicrobiia</taxon>
        <taxon>Verrucomicrobiales</taxon>
        <taxon>Akkermansiaceae</taxon>
        <taxon>Akkermansia</taxon>
    </lineage>
</organism>
<dbReference type="Proteomes" id="UP000236000">
    <property type="component" value="Unassembled WGS sequence"/>
</dbReference>
<dbReference type="GO" id="GO:0006412">
    <property type="term" value="P:translation"/>
    <property type="evidence" value="ECO:0007669"/>
    <property type="project" value="UniProtKB-UniRule"/>
</dbReference>
<evidence type="ECO:0000259" key="11">
    <source>
        <dbReference type="Pfam" id="PF01425"/>
    </source>
</evidence>
<comment type="catalytic activity">
    <reaction evidence="9 10">
        <text>L-glutamyl-tRNA(Gln) + L-glutamine + ATP + H2O = L-glutaminyl-tRNA(Gln) + L-glutamate + ADP + phosphate + H(+)</text>
        <dbReference type="Rhea" id="RHEA:17521"/>
        <dbReference type="Rhea" id="RHEA-COMP:9681"/>
        <dbReference type="Rhea" id="RHEA-COMP:9684"/>
        <dbReference type="ChEBI" id="CHEBI:15377"/>
        <dbReference type="ChEBI" id="CHEBI:15378"/>
        <dbReference type="ChEBI" id="CHEBI:29985"/>
        <dbReference type="ChEBI" id="CHEBI:30616"/>
        <dbReference type="ChEBI" id="CHEBI:43474"/>
        <dbReference type="ChEBI" id="CHEBI:58359"/>
        <dbReference type="ChEBI" id="CHEBI:78520"/>
        <dbReference type="ChEBI" id="CHEBI:78521"/>
        <dbReference type="ChEBI" id="CHEBI:456216"/>
        <dbReference type="EC" id="6.3.5.7"/>
    </reaction>
</comment>
<dbReference type="InterPro" id="IPR004412">
    <property type="entry name" value="GatA"/>
</dbReference>
<accession>A0A2N8HGT8</accession>
<dbReference type="NCBIfam" id="TIGR00132">
    <property type="entry name" value="gatA"/>
    <property type="match status" value="1"/>
</dbReference>
<evidence type="ECO:0000256" key="9">
    <source>
        <dbReference type="ARBA" id="ARBA00047407"/>
    </source>
</evidence>
<evidence type="ECO:0000313" key="13">
    <source>
        <dbReference type="Proteomes" id="UP000236000"/>
    </source>
</evidence>
<dbReference type="OrthoDB" id="9811471at2"/>
<proteinExistence type="inferred from homology"/>
<dbReference type="Pfam" id="PF01425">
    <property type="entry name" value="Amidase"/>
    <property type="match status" value="1"/>
</dbReference>
<dbReference type="GO" id="GO:0016740">
    <property type="term" value="F:transferase activity"/>
    <property type="evidence" value="ECO:0007669"/>
    <property type="project" value="UniProtKB-KW"/>
</dbReference>
<dbReference type="InterPro" id="IPR023631">
    <property type="entry name" value="Amidase_dom"/>
</dbReference>
<keyword evidence="6 10" id="KW-0547">Nucleotide-binding</keyword>
<keyword evidence="8 10" id="KW-0648">Protein biosynthesis</keyword>
<dbReference type="InterPro" id="IPR020556">
    <property type="entry name" value="Amidase_CS"/>
</dbReference>
<protein>
    <recommendedName>
        <fullName evidence="4 10">Glutamyl-tRNA(Gln) amidotransferase subunit A</fullName>
        <shortName evidence="10">Glu-ADT subunit A</shortName>
        <ecNumber evidence="3 10">6.3.5.7</ecNumber>
    </recommendedName>
</protein>
<keyword evidence="5 10" id="KW-0436">Ligase</keyword>
<reference evidence="12 13" key="1">
    <citation type="journal article" date="2017" name="BMC Genomics">
        <title>Genome sequencing of 39 Akkermansia muciniphila isolates reveals its population structure, genomic and functional diverisity, and global distribution in mammalian gut microbiotas.</title>
        <authorList>
            <person name="Guo X."/>
            <person name="Li S."/>
            <person name="Zhang J."/>
            <person name="Wu F."/>
            <person name="Li X."/>
            <person name="Wu D."/>
            <person name="Zhang M."/>
            <person name="Ou Z."/>
            <person name="Jie Z."/>
            <person name="Yan Q."/>
            <person name="Li P."/>
            <person name="Yi J."/>
            <person name="Peng Y."/>
        </authorList>
    </citation>
    <scope>NUCLEOTIDE SEQUENCE [LARGE SCALE GENOMIC DNA]</scope>
    <source>
        <strain evidence="12 13">GP24</strain>
    </source>
</reference>
<feature type="active site" description="Acyl-ester intermediate" evidence="10">
    <location>
        <position position="170"/>
    </location>
</feature>
<comment type="subunit">
    <text evidence="2 10">Heterotrimer of A, B and C subunits.</text>
</comment>
<name>A0A2N8HGT8_9BACT</name>
<evidence type="ECO:0000256" key="1">
    <source>
        <dbReference type="ARBA" id="ARBA00008069"/>
    </source>
</evidence>
<keyword evidence="7 10" id="KW-0067">ATP-binding</keyword>
<dbReference type="PANTHER" id="PTHR11895">
    <property type="entry name" value="TRANSAMIDASE"/>
    <property type="match status" value="1"/>
</dbReference>
<comment type="similarity">
    <text evidence="1 10">Belongs to the amidase family. GatA subfamily.</text>
</comment>
<dbReference type="EMBL" id="PJKA01000002">
    <property type="protein sequence ID" value="PNC20247.1"/>
    <property type="molecule type" value="Genomic_DNA"/>
</dbReference>
<dbReference type="GO" id="GO:0050567">
    <property type="term" value="F:glutaminyl-tRNA synthase (glutamine-hydrolyzing) activity"/>
    <property type="evidence" value="ECO:0007669"/>
    <property type="project" value="UniProtKB-UniRule"/>
</dbReference>
<dbReference type="GO" id="GO:0005524">
    <property type="term" value="F:ATP binding"/>
    <property type="evidence" value="ECO:0007669"/>
    <property type="project" value="UniProtKB-KW"/>
</dbReference>
<evidence type="ECO:0000313" key="12">
    <source>
        <dbReference type="EMBL" id="PNC20247.1"/>
    </source>
</evidence>
<dbReference type="HAMAP" id="MF_00120">
    <property type="entry name" value="GatA"/>
    <property type="match status" value="1"/>
</dbReference>
<evidence type="ECO:0000256" key="3">
    <source>
        <dbReference type="ARBA" id="ARBA00012739"/>
    </source>
</evidence>
<dbReference type="RefSeq" id="WP_102711354.1">
    <property type="nucleotide sequence ID" value="NZ_PJKA01000002.1"/>
</dbReference>
<feature type="active site" description="Charge relay system" evidence="10">
    <location>
        <position position="71"/>
    </location>
</feature>
<dbReference type="InterPro" id="IPR036928">
    <property type="entry name" value="AS_sf"/>
</dbReference>